<proteinExistence type="predicted"/>
<dbReference type="Proteomes" id="UP000007800">
    <property type="component" value="Unassembled WGS sequence"/>
</dbReference>
<reference evidence="1 2" key="1">
    <citation type="submission" date="2008-07" db="EMBL/GenBank/DDBJ databases">
        <authorList>
            <person name="El-Sayed N."/>
            <person name="Caler E."/>
            <person name="Inman J."/>
            <person name="Amedeo P."/>
            <person name="Hass B."/>
            <person name="Wortman J."/>
        </authorList>
    </citation>
    <scope>NUCLEOTIDE SEQUENCE [LARGE SCALE GENOMIC DNA]</scope>
    <source>
        <strain evidence="2">ATCC 50983 / TXsc</strain>
    </source>
</reference>
<dbReference type="AlphaFoldDB" id="C5LHS0"/>
<dbReference type="GeneID" id="9048091"/>
<evidence type="ECO:0000313" key="2">
    <source>
        <dbReference type="Proteomes" id="UP000007800"/>
    </source>
</evidence>
<keyword evidence="2" id="KW-1185">Reference proteome</keyword>
<dbReference type="OrthoDB" id="417012at2759"/>
<protein>
    <submittedName>
        <fullName evidence="1">Uncharacterized protein</fullName>
    </submittedName>
</protein>
<name>C5LHS0_PERM5</name>
<evidence type="ECO:0000313" key="1">
    <source>
        <dbReference type="EMBL" id="EER03674.1"/>
    </source>
</evidence>
<organism evidence="2">
    <name type="scientific">Perkinsus marinus (strain ATCC 50983 / TXsc)</name>
    <dbReference type="NCBI Taxonomy" id="423536"/>
    <lineage>
        <taxon>Eukaryota</taxon>
        <taxon>Sar</taxon>
        <taxon>Alveolata</taxon>
        <taxon>Perkinsozoa</taxon>
        <taxon>Perkinsea</taxon>
        <taxon>Perkinsida</taxon>
        <taxon>Perkinsidae</taxon>
        <taxon>Perkinsus</taxon>
    </lineage>
</organism>
<accession>C5LHS0</accession>
<dbReference type="OMA" id="SVHACKD"/>
<dbReference type="InParanoid" id="C5LHS0"/>
<sequence length="342" mass="37436">MPHSTAALIAGLQHKTATNTPPMEMLSSVWEYLTCLVWVPTLSPASVSAIEAQIGGLPIQEGSATDLVACDGRVVYCKSTDDARIFAMERGCDTFRSLESSALNVQLAGIEPGSGVLHTFRWNHGKRVMELRREGSADEDQQQVSVSCWTAEGLLRSKPLLAFSDGSLFVANSVTKGSGVLTSIDIRPRAREEHEGEWFKIFAPVPSELIQAISVHACKDTTRLLCAMEDSIWVADISPPDLRHGTEITWSRVVHLPQIHRVHQVIGLTDHVAIGLVSYFEDGSSSTLALITIDLINGDVKEVVSMKEEESAKVFLTRNCLWMASASEEEGPLVKVVDLEWV</sequence>
<dbReference type="RefSeq" id="XP_002771858.1">
    <property type="nucleotide sequence ID" value="XM_002771812.1"/>
</dbReference>
<gene>
    <name evidence="1" type="ORF">Pmar_PMAR022971</name>
</gene>
<dbReference type="EMBL" id="GG682149">
    <property type="protein sequence ID" value="EER03674.1"/>
    <property type="molecule type" value="Genomic_DNA"/>
</dbReference>